<feature type="compositionally biased region" description="Basic and acidic residues" evidence="1">
    <location>
        <begin position="88"/>
        <end position="107"/>
    </location>
</feature>
<accession>A0A024GR79</accession>
<evidence type="ECO:0000313" key="2">
    <source>
        <dbReference type="EMBL" id="CCI49293.1"/>
    </source>
</evidence>
<name>A0A024GR79_9STRA</name>
<feature type="region of interest" description="Disordered" evidence="1">
    <location>
        <begin position="80"/>
        <end position="153"/>
    </location>
</feature>
<sequence>MVEKIDSAAEFIADKEDVPEADNENEMDFRTFALEFSPYIRIEASNDEGTSSGYDECLLHANSQPSDIKSKLILELKSLKKSAGSRNTNEKQIHDTTRKANEKDRLSETSAITLSPPHDDNIGQLEKVSNTKDGEDHSSVNTEHQPNSGGEKKKAFFHHFHKSRQATLELAKKVFSRLEKAGR</sequence>
<keyword evidence="3" id="KW-1185">Reference proteome</keyword>
<dbReference type="Proteomes" id="UP000053237">
    <property type="component" value="Unassembled WGS sequence"/>
</dbReference>
<dbReference type="EMBL" id="CAIX01000286">
    <property type="protein sequence ID" value="CCI49293.1"/>
    <property type="molecule type" value="Genomic_DNA"/>
</dbReference>
<dbReference type="InParanoid" id="A0A024GR79"/>
<proteinExistence type="predicted"/>
<comment type="caution">
    <text evidence="2">The sequence shown here is derived from an EMBL/GenBank/DDBJ whole genome shotgun (WGS) entry which is preliminary data.</text>
</comment>
<evidence type="ECO:0000313" key="3">
    <source>
        <dbReference type="Proteomes" id="UP000053237"/>
    </source>
</evidence>
<reference evidence="2 3" key="1">
    <citation type="submission" date="2012-05" db="EMBL/GenBank/DDBJ databases">
        <title>Recombination and specialization in a pathogen metapopulation.</title>
        <authorList>
            <person name="Gardiner A."/>
            <person name="Kemen E."/>
            <person name="Schultz-Larsen T."/>
            <person name="MacLean D."/>
            <person name="Van Oosterhout C."/>
            <person name="Jones J.D.G."/>
        </authorList>
    </citation>
    <scope>NUCLEOTIDE SEQUENCE [LARGE SCALE GENOMIC DNA]</scope>
    <source>
        <strain evidence="2 3">Ac Nc2</strain>
    </source>
</reference>
<evidence type="ECO:0000256" key="1">
    <source>
        <dbReference type="SAM" id="MobiDB-lite"/>
    </source>
</evidence>
<feature type="compositionally biased region" description="Polar residues" evidence="1">
    <location>
        <begin position="139"/>
        <end position="148"/>
    </location>
</feature>
<feature type="compositionally biased region" description="Basic and acidic residues" evidence="1">
    <location>
        <begin position="129"/>
        <end position="138"/>
    </location>
</feature>
<organism evidence="2 3">
    <name type="scientific">Albugo candida</name>
    <dbReference type="NCBI Taxonomy" id="65357"/>
    <lineage>
        <taxon>Eukaryota</taxon>
        <taxon>Sar</taxon>
        <taxon>Stramenopiles</taxon>
        <taxon>Oomycota</taxon>
        <taxon>Peronosporomycetes</taxon>
        <taxon>Albuginales</taxon>
        <taxon>Albuginaceae</taxon>
        <taxon>Albugo</taxon>
    </lineage>
</organism>
<dbReference type="AlphaFoldDB" id="A0A024GR79"/>
<protein>
    <submittedName>
        <fullName evidence="2">Uncharacterized protein</fullName>
    </submittedName>
</protein>
<gene>
    <name evidence="2" type="ORF">BN9_105920</name>
</gene>